<evidence type="ECO:0000313" key="6">
    <source>
        <dbReference type="EMBL" id="AUX10029.1"/>
    </source>
</evidence>
<evidence type="ECO:0000256" key="1">
    <source>
        <dbReference type="ARBA" id="ARBA00023015"/>
    </source>
</evidence>
<name>A0A343TLQ7_9EURY</name>
<feature type="region of interest" description="Disordered" evidence="4">
    <location>
        <begin position="148"/>
        <end position="175"/>
    </location>
</feature>
<keyword evidence="2" id="KW-0238">DNA-binding</keyword>
<dbReference type="OrthoDB" id="6762at2157"/>
<dbReference type="SUPFAM" id="SSF46785">
    <property type="entry name" value="Winged helix' DNA-binding domain"/>
    <property type="match status" value="1"/>
</dbReference>
<dbReference type="InterPro" id="IPR011008">
    <property type="entry name" value="Dimeric_a/b-barrel"/>
</dbReference>
<accession>A0A343TLQ7</accession>
<dbReference type="InterPro" id="IPR011991">
    <property type="entry name" value="ArsR-like_HTH"/>
</dbReference>
<keyword evidence="7" id="KW-1185">Reference proteome</keyword>
<organism evidence="6 7">
    <name type="scientific">Halalkaliarchaeum desulfuricum</name>
    <dbReference type="NCBI Taxonomy" id="2055893"/>
    <lineage>
        <taxon>Archaea</taxon>
        <taxon>Methanobacteriati</taxon>
        <taxon>Methanobacteriota</taxon>
        <taxon>Stenosarchaea group</taxon>
        <taxon>Halobacteria</taxon>
        <taxon>Halobacteriales</taxon>
        <taxon>Haloferacaceae</taxon>
        <taxon>Halalkaliarchaeum</taxon>
    </lineage>
</organism>
<dbReference type="EMBL" id="CP025066">
    <property type="protein sequence ID" value="AUX10029.1"/>
    <property type="molecule type" value="Genomic_DNA"/>
</dbReference>
<dbReference type="PROSITE" id="PS50956">
    <property type="entry name" value="HTH_ASNC_2"/>
    <property type="match status" value="1"/>
</dbReference>
<dbReference type="KEGG" id="hdf:AArcSl_2407"/>
<dbReference type="SMART" id="SM00344">
    <property type="entry name" value="HTH_ASNC"/>
    <property type="match status" value="1"/>
</dbReference>
<dbReference type="InterPro" id="IPR036390">
    <property type="entry name" value="WH_DNA-bd_sf"/>
</dbReference>
<dbReference type="Gene3D" id="3.30.70.920">
    <property type="match status" value="1"/>
</dbReference>
<dbReference type="Gene3D" id="1.10.10.10">
    <property type="entry name" value="Winged helix-like DNA-binding domain superfamily/Winged helix DNA-binding domain"/>
    <property type="match status" value="1"/>
</dbReference>
<evidence type="ECO:0000313" key="7">
    <source>
        <dbReference type="Proteomes" id="UP000263012"/>
    </source>
</evidence>
<dbReference type="Pfam" id="PF13412">
    <property type="entry name" value="HTH_24"/>
    <property type="match status" value="1"/>
</dbReference>
<dbReference type="PANTHER" id="PTHR30154:SF34">
    <property type="entry name" value="TRANSCRIPTIONAL REGULATOR AZLB"/>
    <property type="match status" value="1"/>
</dbReference>
<keyword evidence="1" id="KW-0805">Transcription regulation</keyword>
<dbReference type="SUPFAM" id="SSF54909">
    <property type="entry name" value="Dimeric alpha+beta barrel"/>
    <property type="match status" value="1"/>
</dbReference>
<dbReference type="GO" id="GO:0043200">
    <property type="term" value="P:response to amino acid"/>
    <property type="evidence" value="ECO:0007669"/>
    <property type="project" value="TreeGrafter"/>
</dbReference>
<dbReference type="CDD" id="cd00090">
    <property type="entry name" value="HTH_ARSR"/>
    <property type="match status" value="1"/>
</dbReference>
<dbReference type="Proteomes" id="UP000263012">
    <property type="component" value="Chromosome"/>
</dbReference>
<dbReference type="GO" id="GO:0043565">
    <property type="term" value="F:sequence-specific DNA binding"/>
    <property type="evidence" value="ECO:0007669"/>
    <property type="project" value="InterPro"/>
</dbReference>
<dbReference type="FunFam" id="1.10.10.10:FF:000646">
    <property type="entry name" value="Transcriptional regulator, AsnC family"/>
    <property type="match status" value="1"/>
</dbReference>
<dbReference type="PANTHER" id="PTHR30154">
    <property type="entry name" value="LEUCINE-RESPONSIVE REGULATORY PROTEIN"/>
    <property type="match status" value="1"/>
</dbReference>
<dbReference type="InterPro" id="IPR019888">
    <property type="entry name" value="Tscrpt_reg_AsnC-like"/>
</dbReference>
<reference evidence="7" key="1">
    <citation type="submission" date="2017-11" db="EMBL/GenBank/DDBJ databases">
        <title>Phenotypic and genomic properties of facultatively anaerobic sulfur-reducing natronoarchaea from hypersaline soda lakes.</title>
        <authorList>
            <person name="Sorokin D.Y."/>
            <person name="Kublanov I.V."/>
            <person name="Roman P."/>
            <person name="Sinninghe Damste J.S."/>
            <person name="Golyshin P.N."/>
            <person name="Rojo D."/>
            <person name="Ciordia S."/>
            <person name="Mena M.D.C."/>
            <person name="Ferrer M."/>
            <person name="Messina E."/>
            <person name="Smedile F."/>
            <person name="La Spada G."/>
            <person name="La Cono V."/>
            <person name="Yakimov M.M."/>
        </authorList>
    </citation>
    <scope>NUCLEOTIDE SEQUENCE [LARGE SCALE GENOMIC DNA]</scope>
    <source>
        <strain evidence="7">AArc-Sl</strain>
    </source>
</reference>
<evidence type="ECO:0000259" key="5">
    <source>
        <dbReference type="PROSITE" id="PS50956"/>
    </source>
</evidence>
<dbReference type="AlphaFoldDB" id="A0A343TLQ7"/>
<evidence type="ECO:0000256" key="3">
    <source>
        <dbReference type="ARBA" id="ARBA00023163"/>
    </source>
</evidence>
<dbReference type="PRINTS" id="PR00033">
    <property type="entry name" value="HTHASNC"/>
</dbReference>
<dbReference type="Pfam" id="PF01037">
    <property type="entry name" value="AsnC_trans_reg"/>
    <property type="match status" value="1"/>
</dbReference>
<protein>
    <submittedName>
        <fullName evidence="6">Lrp/AsnC family transcriptional regulator</fullName>
    </submittedName>
</protein>
<dbReference type="GO" id="GO:0005829">
    <property type="term" value="C:cytosol"/>
    <property type="evidence" value="ECO:0007669"/>
    <property type="project" value="TreeGrafter"/>
</dbReference>
<gene>
    <name evidence="6" type="primary">asnC2</name>
    <name evidence="6" type="ORF">AArcSl_2407</name>
</gene>
<feature type="compositionally biased region" description="Basic and acidic residues" evidence="4">
    <location>
        <begin position="154"/>
        <end position="175"/>
    </location>
</feature>
<sequence>MELDDTDRAILRLLQEDARTPFSEIARRIDMSSATVHDRVGRLEEAGVIEGYHARVDPKALGYDVSAFVGLRVEQGREEDALERLREIDGITEVHLTTGEYDVVMRVHAPDIDDLREIMFDNVAQMGGFARSQTMIILGTDYDAVGVPIPEGDDSMKESPGEFGEGTRSDSGSER</sequence>
<dbReference type="InterPro" id="IPR036388">
    <property type="entry name" value="WH-like_DNA-bd_sf"/>
</dbReference>
<dbReference type="InterPro" id="IPR000485">
    <property type="entry name" value="AsnC-type_HTH_dom"/>
</dbReference>
<evidence type="ECO:0000256" key="2">
    <source>
        <dbReference type="ARBA" id="ARBA00023125"/>
    </source>
</evidence>
<keyword evidence="3" id="KW-0804">Transcription</keyword>
<proteinExistence type="predicted"/>
<evidence type="ECO:0000256" key="4">
    <source>
        <dbReference type="SAM" id="MobiDB-lite"/>
    </source>
</evidence>
<dbReference type="InterPro" id="IPR019887">
    <property type="entry name" value="Tscrpt_reg_AsnC/Lrp_C"/>
</dbReference>
<feature type="domain" description="HTH asnC-type" evidence="5">
    <location>
        <begin position="3"/>
        <end position="64"/>
    </location>
</feature>